<evidence type="ECO:0000313" key="2">
    <source>
        <dbReference type="Proteomes" id="UP000287651"/>
    </source>
</evidence>
<evidence type="ECO:0000313" key="1">
    <source>
        <dbReference type="EMBL" id="RRT64440.1"/>
    </source>
</evidence>
<dbReference type="AlphaFoldDB" id="A0A426ZKF8"/>
<gene>
    <name evidence="1" type="ORF">B296_00026246</name>
</gene>
<proteinExistence type="predicted"/>
<reference evidence="1 2" key="1">
    <citation type="journal article" date="2014" name="Agronomy (Basel)">
        <title>A Draft Genome Sequence for Ensete ventricosum, the Drought-Tolerant Tree Against Hunger.</title>
        <authorList>
            <person name="Harrison J."/>
            <person name="Moore K.A."/>
            <person name="Paszkiewicz K."/>
            <person name="Jones T."/>
            <person name="Grant M."/>
            <person name="Ambacheew D."/>
            <person name="Muzemil S."/>
            <person name="Studholme D.J."/>
        </authorList>
    </citation>
    <scope>NUCLEOTIDE SEQUENCE [LARGE SCALE GENOMIC DNA]</scope>
</reference>
<protein>
    <submittedName>
        <fullName evidence="1">Uncharacterized protein</fullName>
    </submittedName>
</protein>
<organism evidence="1 2">
    <name type="scientific">Ensete ventricosum</name>
    <name type="common">Abyssinian banana</name>
    <name type="synonym">Musa ensete</name>
    <dbReference type="NCBI Taxonomy" id="4639"/>
    <lineage>
        <taxon>Eukaryota</taxon>
        <taxon>Viridiplantae</taxon>
        <taxon>Streptophyta</taxon>
        <taxon>Embryophyta</taxon>
        <taxon>Tracheophyta</taxon>
        <taxon>Spermatophyta</taxon>
        <taxon>Magnoliopsida</taxon>
        <taxon>Liliopsida</taxon>
        <taxon>Zingiberales</taxon>
        <taxon>Musaceae</taxon>
        <taxon>Ensete</taxon>
    </lineage>
</organism>
<accession>A0A426ZKF8</accession>
<name>A0A426ZKF8_ENSVE</name>
<comment type="caution">
    <text evidence="1">The sequence shown here is derived from an EMBL/GenBank/DDBJ whole genome shotgun (WGS) entry which is preliminary data.</text>
</comment>
<dbReference type="Proteomes" id="UP000287651">
    <property type="component" value="Unassembled WGS sequence"/>
</dbReference>
<dbReference type="EMBL" id="AMZH03006193">
    <property type="protein sequence ID" value="RRT64440.1"/>
    <property type="molecule type" value="Genomic_DNA"/>
</dbReference>
<sequence length="158" mass="17484">MKMMQCGAITDVERSSLRKNAAPITPVHDLNVPYEGPAEEYETPTAEMLFPPTPLQTPIQTPLPGTADTAMYNIPTGASDYAPSPISDIRNSIDLKAGRPSPYMWSPLLLWSAYVEGREEAGDSSHQSMTQSSLCRRYFNSKELPVKTTIHLEIMVIL</sequence>